<evidence type="ECO:0000256" key="1">
    <source>
        <dbReference type="SAM" id="SignalP"/>
    </source>
</evidence>
<dbReference type="Pfam" id="PF07627">
    <property type="entry name" value="PSCyt3"/>
    <property type="match status" value="1"/>
</dbReference>
<keyword evidence="1" id="KW-0732">Signal</keyword>
<dbReference type="PROSITE" id="PS51257">
    <property type="entry name" value="PROKAR_LIPOPROTEIN"/>
    <property type="match status" value="1"/>
</dbReference>
<dbReference type="AlphaFoldDB" id="A0A150S8R2"/>
<evidence type="ECO:0000313" key="3">
    <source>
        <dbReference type="EMBL" id="KYF80324.1"/>
    </source>
</evidence>
<gene>
    <name evidence="3" type="ORF">BE18_14170</name>
</gene>
<feature type="domain" description="DUF1588" evidence="2">
    <location>
        <begin position="343"/>
        <end position="430"/>
    </location>
</feature>
<evidence type="ECO:0000259" key="2">
    <source>
        <dbReference type="Pfam" id="PF07627"/>
    </source>
</evidence>
<feature type="chain" id="PRO_5007568400" description="DUF1588 domain-containing protein" evidence="1">
    <location>
        <begin position="30"/>
        <end position="781"/>
    </location>
</feature>
<dbReference type="Proteomes" id="UP000075515">
    <property type="component" value="Unassembled WGS sequence"/>
</dbReference>
<organism evidence="3 4">
    <name type="scientific">Sorangium cellulosum</name>
    <name type="common">Polyangium cellulosum</name>
    <dbReference type="NCBI Taxonomy" id="56"/>
    <lineage>
        <taxon>Bacteria</taxon>
        <taxon>Pseudomonadati</taxon>
        <taxon>Myxococcota</taxon>
        <taxon>Polyangia</taxon>
        <taxon>Polyangiales</taxon>
        <taxon>Polyangiaceae</taxon>
        <taxon>Sorangium</taxon>
    </lineage>
</organism>
<feature type="signal peptide" evidence="1">
    <location>
        <begin position="1"/>
        <end position="29"/>
    </location>
</feature>
<sequence>MPRTGWYLRKRAATALGLLGLTAGAGALAAGSSGCTGDAGGPCISDEQFFAEKVWVPILSTKCIGCHNPQGQAAKSKLILAGSSEAGFLDKNLATFKSLAGLELSGESYVLLKPTKKVDHGGGHVIDADGADYEALREMVDRTKEPSSCETDVNASFAGVVMSGPEDTLRSAALEIAGRLPTEAEAQAVAQSGMDALDPILDQMLTEEAFYVRLKEIYNDLFLTDRYLNGEAAVDLLKSDAYDAKWYNSLPQDPALVEKYGARDLEDAINKVKSWTNRGVGREPLELIAYIVRNDRSFKEVLTADYTVVNPFSAKAYSVTAEFQNDADPEEFVPVKRDPIPLAGVLTSPVFLNRHPTTSTNRNRHRARMVYQFFLGTDILKTAEQPLDQTKITDFNPTMNNAACTVCHAALDPLSGGFHSFDSSGRYKADDTWYEDMRPPGFGAESVPFSEFPSALSWVAQRVADDPRFALAAVYTMYTGLTGQKPLVAPTNDDPEFSAKFRAYLAQYHAFNAMAHDFADSDYNLKTVVKAIVKSPYFRARNVAQASSQGDPLAQLGGTRFLGPEQLHRKIWAVTGYPWRPRAFEDDGNRYDYLLRRDAYRLLYGGIDSEEVIQRITEPNGIMANVADRMANEMACISVPRDLWLPQEERLLFPFVETTFEPRDTNDFDVLPAVEAIKKNIQYLHQRVLGESLEIGDPEIERTYKLFVETWEEGKAGMKKPEGEEGRLSTWLPGPCQVNNDYWTRDGLPDEERLQRDENYTVRAWMSVMTYLLSDFRFLYQ</sequence>
<accession>A0A150S8R2</accession>
<protein>
    <recommendedName>
        <fullName evidence="2">DUF1588 domain-containing protein</fullName>
    </recommendedName>
</protein>
<dbReference type="EMBL" id="JEMC01003566">
    <property type="protein sequence ID" value="KYF80324.1"/>
    <property type="molecule type" value="Genomic_DNA"/>
</dbReference>
<comment type="caution">
    <text evidence="3">The sequence shown here is derived from an EMBL/GenBank/DDBJ whole genome shotgun (WGS) entry which is preliminary data.</text>
</comment>
<reference evidence="3 4" key="1">
    <citation type="submission" date="2014-02" db="EMBL/GenBank/DDBJ databases">
        <title>The small core and large imbalanced accessory genome model reveals a collaborative survival strategy of Sorangium cellulosum strains in nature.</title>
        <authorList>
            <person name="Han K."/>
            <person name="Peng R."/>
            <person name="Blom J."/>
            <person name="Li Y.-Z."/>
        </authorList>
    </citation>
    <scope>NUCLEOTIDE SEQUENCE [LARGE SCALE GENOMIC DNA]</scope>
    <source>
        <strain evidence="3 4">So0149</strain>
    </source>
</reference>
<evidence type="ECO:0000313" key="4">
    <source>
        <dbReference type="Proteomes" id="UP000075515"/>
    </source>
</evidence>
<proteinExistence type="predicted"/>
<name>A0A150S8R2_SORCE</name>
<dbReference type="InterPro" id="IPR013039">
    <property type="entry name" value="DUF1588"/>
</dbReference>